<reference evidence="1" key="1">
    <citation type="submission" date="2020-08" db="EMBL/GenBank/DDBJ databases">
        <title>Multicomponent nature underlies the extraordinary mechanical properties of spider dragline silk.</title>
        <authorList>
            <person name="Kono N."/>
            <person name="Nakamura H."/>
            <person name="Mori M."/>
            <person name="Yoshida Y."/>
            <person name="Ohtoshi R."/>
            <person name="Malay A.D."/>
            <person name="Moran D.A.P."/>
            <person name="Tomita M."/>
            <person name="Numata K."/>
            <person name="Arakawa K."/>
        </authorList>
    </citation>
    <scope>NUCLEOTIDE SEQUENCE</scope>
</reference>
<organism evidence="1 2">
    <name type="scientific">Nephila pilipes</name>
    <name type="common">Giant wood spider</name>
    <name type="synonym">Nephila maculata</name>
    <dbReference type="NCBI Taxonomy" id="299642"/>
    <lineage>
        <taxon>Eukaryota</taxon>
        <taxon>Metazoa</taxon>
        <taxon>Ecdysozoa</taxon>
        <taxon>Arthropoda</taxon>
        <taxon>Chelicerata</taxon>
        <taxon>Arachnida</taxon>
        <taxon>Araneae</taxon>
        <taxon>Araneomorphae</taxon>
        <taxon>Entelegynae</taxon>
        <taxon>Araneoidea</taxon>
        <taxon>Nephilidae</taxon>
        <taxon>Nephila</taxon>
    </lineage>
</organism>
<dbReference type="PANTHER" id="PTHR45823">
    <property type="entry name" value="T-SNARE COILED-COIL HOMOLOGY DOMAIN-CONTAINING PROTEIN"/>
    <property type="match status" value="1"/>
</dbReference>
<dbReference type="AlphaFoldDB" id="A0A8X6NY50"/>
<dbReference type="PANTHER" id="PTHR45823:SF1">
    <property type="entry name" value="T-SNARE COILED-COIL HOMOLOGY DOMAIN-CONTAINING PROTEIN"/>
    <property type="match status" value="1"/>
</dbReference>
<comment type="caution">
    <text evidence="1">The sequence shown here is derived from an EMBL/GenBank/DDBJ whole genome shotgun (WGS) entry which is preliminary data.</text>
</comment>
<name>A0A8X6NY50_NEPPI</name>
<gene>
    <name evidence="1" type="primary">AVEN_255923_1</name>
    <name evidence="1" type="ORF">NPIL_20301</name>
</gene>
<dbReference type="Proteomes" id="UP000887013">
    <property type="component" value="Unassembled WGS sequence"/>
</dbReference>
<keyword evidence="2" id="KW-1185">Reference proteome</keyword>
<dbReference type="EMBL" id="BMAW01014184">
    <property type="protein sequence ID" value="GFT37805.1"/>
    <property type="molecule type" value="Genomic_DNA"/>
</dbReference>
<proteinExistence type="predicted"/>
<evidence type="ECO:0000313" key="2">
    <source>
        <dbReference type="Proteomes" id="UP000887013"/>
    </source>
</evidence>
<protein>
    <submittedName>
        <fullName evidence="1">Uncharacterized protein</fullName>
    </submittedName>
</protein>
<evidence type="ECO:0000313" key="1">
    <source>
        <dbReference type="EMBL" id="GFT37805.1"/>
    </source>
</evidence>
<accession>A0A8X6NY50</accession>
<sequence length="162" mass="18361">MRVHVETQAEGIKEHVNTCLGKIEENVQSVKREINEVKSEVQEKISILDKRLCDLEERPINYLPSSEVIYSRPTVKPLTFDGQTSWSVFKKQFDVMSSSNGWTDCVKASQLVASLRGSAADVLQGIPAGNLMDLTTIERALESRFGDSHLTQFYRTELKTRR</sequence>
<dbReference type="OrthoDB" id="6537796at2759"/>